<dbReference type="EMBL" id="JACEIK010000054">
    <property type="protein sequence ID" value="MCD7448182.1"/>
    <property type="molecule type" value="Genomic_DNA"/>
</dbReference>
<organism evidence="1 2">
    <name type="scientific">Datura stramonium</name>
    <name type="common">Jimsonweed</name>
    <name type="synonym">Common thornapple</name>
    <dbReference type="NCBI Taxonomy" id="4076"/>
    <lineage>
        <taxon>Eukaryota</taxon>
        <taxon>Viridiplantae</taxon>
        <taxon>Streptophyta</taxon>
        <taxon>Embryophyta</taxon>
        <taxon>Tracheophyta</taxon>
        <taxon>Spermatophyta</taxon>
        <taxon>Magnoliopsida</taxon>
        <taxon>eudicotyledons</taxon>
        <taxon>Gunneridae</taxon>
        <taxon>Pentapetalae</taxon>
        <taxon>asterids</taxon>
        <taxon>lamiids</taxon>
        <taxon>Solanales</taxon>
        <taxon>Solanaceae</taxon>
        <taxon>Solanoideae</taxon>
        <taxon>Datureae</taxon>
        <taxon>Datura</taxon>
    </lineage>
</organism>
<keyword evidence="2" id="KW-1185">Reference proteome</keyword>
<reference evidence="1 2" key="1">
    <citation type="journal article" date="2021" name="BMC Genomics">
        <title>Datura genome reveals duplications of psychoactive alkaloid biosynthetic genes and high mutation rate following tissue culture.</title>
        <authorList>
            <person name="Rajewski A."/>
            <person name="Carter-House D."/>
            <person name="Stajich J."/>
            <person name="Litt A."/>
        </authorList>
    </citation>
    <scope>NUCLEOTIDE SEQUENCE [LARGE SCALE GENOMIC DNA]</scope>
    <source>
        <strain evidence="1">AR-01</strain>
    </source>
</reference>
<comment type="caution">
    <text evidence="1">The sequence shown here is derived from an EMBL/GenBank/DDBJ whole genome shotgun (WGS) entry which is preliminary data.</text>
</comment>
<name>A0ABS8RN15_DATST</name>
<accession>A0ABS8RN15</accession>
<proteinExistence type="predicted"/>
<dbReference type="SUPFAM" id="SSF57716">
    <property type="entry name" value="Glucocorticoid receptor-like (DNA-binding domain)"/>
    <property type="match status" value="1"/>
</dbReference>
<gene>
    <name evidence="1" type="ORF">HAX54_039138</name>
</gene>
<protein>
    <submittedName>
        <fullName evidence="1">Uncharacterized protein</fullName>
    </submittedName>
</protein>
<dbReference type="Proteomes" id="UP000823775">
    <property type="component" value="Unassembled WGS sequence"/>
</dbReference>
<evidence type="ECO:0000313" key="1">
    <source>
        <dbReference type="EMBL" id="MCD7448182.1"/>
    </source>
</evidence>
<evidence type="ECO:0000313" key="2">
    <source>
        <dbReference type="Proteomes" id="UP000823775"/>
    </source>
</evidence>
<sequence length="108" mass="12195">MIEAKRSEDVLMVQETAAKFRLLLTIAQKTEVSSKVSALFSGTQDKCAACKKTVYPLEKVTVDGRNVPIYASSVYMEGVNLQHHHMQHFGWRSLLQTGFSNCSKKRFL</sequence>